<dbReference type="SUPFAM" id="SSF53955">
    <property type="entry name" value="Lysozyme-like"/>
    <property type="match status" value="1"/>
</dbReference>
<feature type="domain" description="Transglycosylase SLT" evidence="3">
    <location>
        <begin position="593"/>
        <end position="704"/>
    </location>
</feature>
<keyword evidence="1" id="KW-0732">Signal</keyword>
<feature type="transmembrane region" description="Helical" evidence="2">
    <location>
        <begin position="28"/>
        <end position="46"/>
    </location>
</feature>
<evidence type="ECO:0000313" key="4">
    <source>
        <dbReference type="EMBL" id="MFB2893540.1"/>
    </source>
</evidence>
<dbReference type="Gene3D" id="1.10.530.10">
    <property type="match status" value="1"/>
</dbReference>
<evidence type="ECO:0000256" key="1">
    <source>
        <dbReference type="ARBA" id="ARBA00022729"/>
    </source>
</evidence>
<keyword evidence="2" id="KW-0472">Membrane</keyword>
<accession>A0ABV4XPS3</accession>
<dbReference type="Pfam" id="PF13174">
    <property type="entry name" value="TPR_6"/>
    <property type="match status" value="3"/>
</dbReference>
<dbReference type="PANTHER" id="PTHR37423:SF5">
    <property type="entry name" value="SOLUBLE LYTIC MUREIN TRANSGLYCOSYLASE"/>
    <property type="match status" value="1"/>
</dbReference>
<dbReference type="InterPro" id="IPR023346">
    <property type="entry name" value="Lysozyme-like_dom_sf"/>
</dbReference>
<dbReference type="Pfam" id="PF01464">
    <property type="entry name" value="SLT"/>
    <property type="match status" value="1"/>
</dbReference>
<keyword evidence="5" id="KW-1185">Reference proteome</keyword>
<dbReference type="Gene3D" id="1.25.40.10">
    <property type="entry name" value="Tetratricopeptide repeat domain"/>
    <property type="match status" value="2"/>
</dbReference>
<keyword evidence="2" id="KW-1133">Transmembrane helix</keyword>
<dbReference type="RefSeq" id="WP_413263199.1">
    <property type="nucleotide sequence ID" value="NZ_JBHFNR010000078.1"/>
</dbReference>
<dbReference type="CDD" id="cd13401">
    <property type="entry name" value="Slt70-like"/>
    <property type="match status" value="1"/>
</dbReference>
<dbReference type="InterPro" id="IPR019734">
    <property type="entry name" value="TPR_rpt"/>
</dbReference>
<protein>
    <submittedName>
        <fullName evidence="4">Transglycosylase SLT domain-containing protein</fullName>
    </submittedName>
</protein>
<sequence>MNIESKQDAVIVGLRELKMRKPLKNHPIPLAIGVGMSALLMGVGVVTNKWSDWQKSGSTTSQFNLEPKSEILPLVSLTPEQRVTKLLEIGQNTSVPVVALTAAQTSDRSRARYLLASDLIERGQGKEALDWLEGLEKEYPVLAPHIALKRAQAYESIKDQKKANAAWKQLLLNYPDNPVAAEALFALGRNDAQLWEQAIAKFPNHPRTLEIVSERLKKDPTQLPLWRMLLHYSHDDKVVSQTINQLTTKFREQLTAKDWEVIAFTYWQRREYAQAGMAYASAPTTPMNLYRSGRGRQLGGDRSGAIAGYQRLINTFPEAKDTGLALIRMAQMSSKPEDAIFYLDKVIDKFPDHAGQALLEKAKILDRLGSTQSASQIRKLVLNKYGNSDAVAEFRWQSAKEIAKRGDYLSAWQWAEPIAKQNPDHELAPEASFWIGKWAERLGRSQDAKTAFEFVLSKYPGSFYAWRSATMLGLDVGDFNTVRQKLPQVVRPQERPKLPTGSPALQELHQLGQDKDAWTLWQTEFDNFIKPTVAEQLTDGILLLTVSENIRGINQIESLSWWRDSPEEEAEITAFKQQPIYWKSLYPFPFLEYTETWSQKHQLNPLLVTALMRQESRFETDIRSIAGAVGLMQIMPDTGKWVAQQISVKDYNLENPNDNIRLGTWYLDHTHETYNNNSLLAVASYNAGPGNVSKWINELGFTDPDEFVEYIPFPETKGYVEHVFENYWNYLRLYNPEIAQMLTQYGHKSFHTVALDSSKK</sequence>
<name>A0ABV4XPS3_9CYAN</name>
<dbReference type="InterPro" id="IPR011990">
    <property type="entry name" value="TPR-like_helical_dom_sf"/>
</dbReference>
<keyword evidence="2" id="KW-0812">Transmembrane</keyword>
<dbReference type="Proteomes" id="UP001576784">
    <property type="component" value="Unassembled WGS sequence"/>
</dbReference>
<proteinExistence type="predicted"/>
<evidence type="ECO:0000313" key="5">
    <source>
        <dbReference type="Proteomes" id="UP001576784"/>
    </source>
</evidence>
<dbReference type="EMBL" id="JBHFNR010000078">
    <property type="protein sequence ID" value="MFB2893540.1"/>
    <property type="molecule type" value="Genomic_DNA"/>
</dbReference>
<comment type="caution">
    <text evidence="4">The sequence shown here is derived from an EMBL/GenBank/DDBJ whole genome shotgun (WGS) entry which is preliminary data.</text>
</comment>
<evidence type="ECO:0000256" key="2">
    <source>
        <dbReference type="SAM" id="Phobius"/>
    </source>
</evidence>
<evidence type="ECO:0000259" key="3">
    <source>
        <dbReference type="Pfam" id="PF01464"/>
    </source>
</evidence>
<dbReference type="InterPro" id="IPR008258">
    <property type="entry name" value="Transglycosylase_SLT_dom_1"/>
</dbReference>
<dbReference type="SUPFAM" id="SSF48435">
    <property type="entry name" value="Bacterial muramidases"/>
    <property type="match status" value="1"/>
</dbReference>
<reference evidence="4 5" key="1">
    <citation type="submission" date="2024-09" db="EMBL/GenBank/DDBJ databases">
        <title>Floridaenema gen nov. (Aerosakkonemataceae, Aerosakkonematales ord. nov., Cyanobacteria) from benthic tropical and subtropical fresh waters, with the description of four new species.</title>
        <authorList>
            <person name="Moretto J.A."/>
            <person name="Berthold D.E."/>
            <person name="Lefler F.W."/>
            <person name="Huang I.-S."/>
            <person name="Laughinghouse H. IV."/>
        </authorList>
    </citation>
    <scope>NUCLEOTIDE SEQUENCE [LARGE SCALE GENOMIC DNA]</scope>
    <source>
        <strain evidence="4 5">BLCC-F50</strain>
    </source>
</reference>
<dbReference type="PANTHER" id="PTHR37423">
    <property type="entry name" value="SOLUBLE LYTIC MUREIN TRANSGLYCOSYLASE-RELATED"/>
    <property type="match status" value="1"/>
</dbReference>
<dbReference type="InterPro" id="IPR008939">
    <property type="entry name" value="Lytic_TGlycosylase_superhlx_U"/>
</dbReference>
<organism evidence="4 5">
    <name type="scientific">Floridaenema flaviceps BLCC-F50</name>
    <dbReference type="NCBI Taxonomy" id="3153642"/>
    <lineage>
        <taxon>Bacteria</taxon>
        <taxon>Bacillati</taxon>
        <taxon>Cyanobacteriota</taxon>
        <taxon>Cyanophyceae</taxon>
        <taxon>Oscillatoriophycideae</taxon>
        <taxon>Aerosakkonematales</taxon>
        <taxon>Aerosakkonemataceae</taxon>
        <taxon>Floridanema</taxon>
        <taxon>Floridanema flaviceps</taxon>
    </lineage>
</organism>
<gene>
    <name evidence="4" type="ORF">ACE1CI_11570</name>
</gene>